<dbReference type="EMBL" id="MFJG01000021">
    <property type="protein sequence ID" value="OGG06768.1"/>
    <property type="molecule type" value="Genomic_DNA"/>
</dbReference>
<gene>
    <name evidence="2" type="ORF">A2872_00865</name>
</gene>
<reference evidence="2 3" key="1">
    <citation type="journal article" date="2016" name="Nat. Commun.">
        <title>Thousands of microbial genomes shed light on interconnected biogeochemical processes in an aquifer system.</title>
        <authorList>
            <person name="Anantharaman K."/>
            <person name="Brown C.T."/>
            <person name="Hug L.A."/>
            <person name="Sharon I."/>
            <person name="Castelle C.J."/>
            <person name="Probst A.J."/>
            <person name="Thomas B.C."/>
            <person name="Singh A."/>
            <person name="Wilkins M.J."/>
            <person name="Karaoz U."/>
            <person name="Brodie E.L."/>
            <person name="Williams K.H."/>
            <person name="Hubbard S.S."/>
            <person name="Banfield J.F."/>
        </authorList>
    </citation>
    <scope>NUCLEOTIDE SEQUENCE [LARGE SCALE GENOMIC DNA]</scope>
</reference>
<dbReference type="AlphaFoldDB" id="A0A1F5Z2T2"/>
<dbReference type="InterPro" id="IPR001374">
    <property type="entry name" value="R3H_dom"/>
</dbReference>
<dbReference type="SUPFAM" id="SSF82708">
    <property type="entry name" value="R3H domain"/>
    <property type="match status" value="1"/>
</dbReference>
<sequence length="150" mass="16473">MDKGKVIKKAAEELLGNLQIEATVDVVPVEEVYQVNVQTEESGLLIGYHGETLSSFQLILGLMTYKKLGEWIKIIVEVGDYRAKKMESLAALAVSYADRAIAENSPIALAPMSPFERRAVHMALSDRTDVEAISEGEGDMRHIVIRPTGS</sequence>
<protein>
    <recommendedName>
        <fullName evidence="1">R3H domain-containing protein</fullName>
    </recommendedName>
</protein>
<dbReference type="Pfam" id="PF13083">
    <property type="entry name" value="KH_KhpA-B"/>
    <property type="match status" value="1"/>
</dbReference>
<evidence type="ECO:0000313" key="3">
    <source>
        <dbReference type="Proteomes" id="UP000178681"/>
    </source>
</evidence>
<dbReference type="InterPro" id="IPR036867">
    <property type="entry name" value="R3H_dom_sf"/>
</dbReference>
<dbReference type="Pfam" id="PF01424">
    <property type="entry name" value="R3H"/>
    <property type="match status" value="1"/>
</dbReference>
<dbReference type="Proteomes" id="UP000178681">
    <property type="component" value="Unassembled WGS sequence"/>
</dbReference>
<dbReference type="CDD" id="cd02644">
    <property type="entry name" value="R3H_jag"/>
    <property type="match status" value="1"/>
</dbReference>
<proteinExistence type="predicted"/>
<dbReference type="Gene3D" id="3.30.1370.50">
    <property type="entry name" value="R3H-like domain"/>
    <property type="match status" value="1"/>
</dbReference>
<dbReference type="STRING" id="1798377.A2872_00865"/>
<dbReference type="Gene3D" id="3.30.300.20">
    <property type="match status" value="1"/>
</dbReference>
<dbReference type="SMART" id="SM00393">
    <property type="entry name" value="R3H"/>
    <property type="match status" value="1"/>
</dbReference>
<comment type="caution">
    <text evidence="2">The sequence shown here is derived from an EMBL/GenBank/DDBJ whole genome shotgun (WGS) entry which is preliminary data.</text>
</comment>
<dbReference type="InterPro" id="IPR039247">
    <property type="entry name" value="KhpB"/>
</dbReference>
<dbReference type="InterPro" id="IPR015946">
    <property type="entry name" value="KH_dom-like_a/b"/>
</dbReference>
<dbReference type="InterPro" id="IPR034079">
    <property type="entry name" value="R3H_KhpB"/>
</dbReference>
<dbReference type="PROSITE" id="PS51061">
    <property type="entry name" value="R3H"/>
    <property type="match status" value="1"/>
</dbReference>
<feature type="domain" description="R3H" evidence="1">
    <location>
        <begin position="83"/>
        <end position="149"/>
    </location>
</feature>
<evidence type="ECO:0000313" key="2">
    <source>
        <dbReference type="EMBL" id="OGG06768.1"/>
    </source>
</evidence>
<dbReference type="PANTHER" id="PTHR35800">
    <property type="entry name" value="PROTEIN JAG"/>
    <property type="match status" value="1"/>
</dbReference>
<dbReference type="GO" id="GO:0003723">
    <property type="term" value="F:RNA binding"/>
    <property type="evidence" value="ECO:0007669"/>
    <property type="project" value="InterPro"/>
</dbReference>
<accession>A0A1F5Z2T2</accession>
<evidence type="ECO:0000259" key="1">
    <source>
        <dbReference type="PROSITE" id="PS51061"/>
    </source>
</evidence>
<dbReference type="InterPro" id="IPR038008">
    <property type="entry name" value="Jag_KH"/>
</dbReference>
<name>A0A1F5Z2T2_9BACT</name>
<organism evidence="2 3">
    <name type="scientific">Candidatus Gottesmanbacteria bacterium RIFCSPHIGHO2_01_FULL_42_12</name>
    <dbReference type="NCBI Taxonomy" id="1798377"/>
    <lineage>
        <taxon>Bacteria</taxon>
        <taxon>Candidatus Gottesmaniibacteriota</taxon>
    </lineage>
</organism>
<dbReference type="CDD" id="cd02414">
    <property type="entry name" value="KH-II_Jag"/>
    <property type="match status" value="1"/>
</dbReference>
<dbReference type="PANTHER" id="PTHR35800:SF1">
    <property type="entry name" value="RNA-BINDING PROTEIN KHPB"/>
    <property type="match status" value="1"/>
</dbReference>